<dbReference type="EMBL" id="RSCJ01000002">
    <property type="protein sequence ID" value="RUR85737.1"/>
    <property type="molecule type" value="Genomic_DNA"/>
</dbReference>
<dbReference type="OrthoDB" id="487716at2"/>
<sequence>MSVNHLLGESTPVQSNYHSLTNFNETKLTQANLNVEKPNGEILNRENLNGASTPDPAMIVAPIIFLAMAGVIASQKFKLFHQFNRLNNLQQHSCQNCRYFSNNKYLKCAVNPTIALTDEAKNCHDYHPQKPLKTTWFSRFTNKKSN</sequence>
<reference evidence="2 3" key="1">
    <citation type="journal article" date="2019" name="Genome Biol. Evol.">
        <title>Day and night: Metabolic profiles and evolutionary relationships of six axenic non-marine cyanobacteria.</title>
        <authorList>
            <person name="Will S.E."/>
            <person name="Henke P."/>
            <person name="Boedeker C."/>
            <person name="Huang S."/>
            <person name="Brinkmann H."/>
            <person name="Rohde M."/>
            <person name="Jarek M."/>
            <person name="Friedl T."/>
            <person name="Seufert S."/>
            <person name="Schumacher M."/>
            <person name="Overmann J."/>
            <person name="Neumann-Schaal M."/>
            <person name="Petersen J."/>
        </authorList>
    </citation>
    <scope>NUCLEOTIDE SEQUENCE [LARGE SCALE GENOMIC DNA]</scope>
    <source>
        <strain evidence="2 3">PCC 6912</strain>
    </source>
</reference>
<dbReference type="Proteomes" id="UP000268857">
    <property type="component" value="Unassembled WGS sequence"/>
</dbReference>
<gene>
    <name evidence="2" type="ORF">PCC6912_05620</name>
</gene>
<organism evidence="2 3">
    <name type="scientific">Chlorogloeopsis fritschii PCC 6912</name>
    <dbReference type="NCBI Taxonomy" id="211165"/>
    <lineage>
        <taxon>Bacteria</taxon>
        <taxon>Bacillati</taxon>
        <taxon>Cyanobacteriota</taxon>
        <taxon>Cyanophyceae</taxon>
        <taxon>Nostocales</taxon>
        <taxon>Chlorogloeopsidaceae</taxon>
        <taxon>Chlorogloeopsis</taxon>
    </lineage>
</organism>
<evidence type="ECO:0000313" key="2">
    <source>
        <dbReference type="EMBL" id="RUR85737.1"/>
    </source>
</evidence>
<comment type="caution">
    <text evidence="2">The sequence shown here is derived from an EMBL/GenBank/DDBJ whole genome shotgun (WGS) entry which is preliminary data.</text>
</comment>
<evidence type="ECO:0000313" key="3">
    <source>
        <dbReference type="Proteomes" id="UP000268857"/>
    </source>
</evidence>
<evidence type="ECO:0000256" key="1">
    <source>
        <dbReference type="SAM" id="Phobius"/>
    </source>
</evidence>
<keyword evidence="1" id="KW-1133">Transmembrane helix</keyword>
<protein>
    <submittedName>
        <fullName evidence="2">Uncharacterized protein</fullName>
    </submittedName>
</protein>
<accession>A0A3S1A1S6</accession>
<dbReference type="STRING" id="211165.GCA_000317285_06090"/>
<keyword evidence="1" id="KW-0472">Membrane</keyword>
<dbReference type="RefSeq" id="WP_016878095.1">
    <property type="nucleotide sequence ID" value="NZ_AJLN01000141.1"/>
</dbReference>
<feature type="transmembrane region" description="Helical" evidence="1">
    <location>
        <begin position="57"/>
        <end position="75"/>
    </location>
</feature>
<name>A0A3S1A1S6_CHLFR</name>
<dbReference type="AlphaFoldDB" id="A0A3S1A1S6"/>
<keyword evidence="3" id="KW-1185">Reference proteome</keyword>
<keyword evidence="1" id="KW-0812">Transmembrane</keyword>
<proteinExistence type="predicted"/>